<protein>
    <submittedName>
        <fullName evidence="1">Uncharacterized protein</fullName>
    </submittedName>
</protein>
<name>A0A0B7NBY5_9FUNG</name>
<proteinExistence type="predicted"/>
<keyword evidence="2" id="KW-1185">Reference proteome</keyword>
<dbReference type="Proteomes" id="UP000054107">
    <property type="component" value="Unassembled WGS sequence"/>
</dbReference>
<reference evidence="1 2" key="1">
    <citation type="submission" date="2014-09" db="EMBL/GenBank/DDBJ databases">
        <authorList>
            <person name="Ellenberger Sabrina"/>
        </authorList>
    </citation>
    <scope>NUCLEOTIDE SEQUENCE [LARGE SCALE GENOMIC DNA]</scope>
    <source>
        <strain evidence="1 2">CBS 412.66</strain>
    </source>
</reference>
<gene>
    <name evidence="1" type="primary">PARPA_10320.1 scaffold 40090</name>
</gene>
<dbReference type="EMBL" id="LN732835">
    <property type="protein sequence ID" value="CEP16065.1"/>
    <property type="molecule type" value="Genomic_DNA"/>
</dbReference>
<accession>A0A0B7NBY5</accession>
<dbReference type="AlphaFoldDB" id="A0A0B7NBY5"/>
<organism evidence="1 2">
    <name type="scientific">Parasitella parasitica</name>
    <dbReference type="NCBI Taxonomy" id="35722"/>
    <lineage>
        <taxon>Eukaryota</taxon>
        <taxon>Fungi</taxon>
        <taxon>Fungi incertae sedis</taxon>
        <taxon>Mucoromycota</taxon>
        <taxon>Mucoromycotina</taxon>
        <taxon>Mucoromycetes</taxon>
        <taxon>Mucorales</taxon>
        <taxon>Mucorineae</taxon>
        <taxon>Mucoraceae</taxon>
        <taxon>Parasitella</taxon>
    </lineage>
</organism>
<evidence type="ECO:0000313" key="1">
    <source>
        <dbReference type="EMBL" id="CEP16065.1"/>
    </source>
</evidence>
<sequence>MHRFQKRPEPSSVDSVGEHFDLSGEHVNLEEGRVKLAKLYHKARQDIDCARHSRKTKYHESDMEEARLAVLECAEQYEMIAKITNNRPAQNIKLLWEKAIKNLHLMLSAIEDDKKFTSLLLEIEGDKISRPSS</sequence>
<evidence type="ECO:0000313" key="2">
    <source>
        <dbReference type="Proteomes" id="UP000054107"/>
    </source>
</evidence>